<accession>A0A930VJW7</accession>
<dbReference type="EMBL" id="JADKPO010000018">
    <property type="protein sequence ID" value="MBF4768924.1"/>
    <property type="molecule type" value="Genomic_DNA"/>
</dbReference>
<dbReference type="AlphaFoldDB" id="A0A930VJW7"/>
<dbReference type="Proteomes" id="UP000660668">
    <property type="component" value="Unassembled WGS sequence"/>
</dbReference>
<comment type="caution">
    <text evidence="4">The sequence shown here is derived from an EMBL/GenBank/DDBJ whole genome shotgun (WGS) entry which is preliminary data.</text>
</comment>
<feature type="domain" description="DUF6458" evidence="3">
    <location>
        <begin position="1"/>
        <end position="78"/>
    </location>
</feature>
<reference evidence="4" key="1">
    <citation type="submission" date="2020-11" db="EMBL/GenBank/DDBJ databases">
        <title>Nocardioides cynanchi sp. nov., isolated from soil of rhizosphere of Cynanchum wilfordii.</title>
        <authorList>
            <person name="Lee J.-S."/>
            <person name="Suh M.K."/>
            <person name="Kim J.-S."/>
        </authorList>
    </citation>
    <scope>NUCLEOTIDE SEQUENCE</scope>
    <source>
        <strain evidence="4">KCTC 19276</strain>
    </source>
</reference>
<evidence type="ECO:0000256" key="2">
    <source>
        <dbReference type="SAM" id="Phobius"/>
    </source>
</evidence>
<dbReference type="RefSeq" id="WP_194697067.1">
    <property type="nucleotide sequence ID" value="NZ_JADKPO010000018.1"/>
</dbReference>
<evidence type="ECO:0000256" key="1">
    <source>
        <dbReference type="SAM" id="MobiDB-lite"/>
    </source>
</evidence>
<keyword evidence="2" id="KW-1133">Transmembrane helix</keyword>
<sequence length="85" mass="8587">MGYGLGVFLLAVGLILALAVRDSINGVDLVMAGWILAGVGALAIVLTAATANRGRGTHTVASTTHADGSQTSTERRQETDPPAAV</sequence>
<keyword evidence="2" id="KW-0812">Transmembrane</keyword>
<evidence type="ECO:0000259" key="3">
    <source>
        <dbReference type="Pfam" id="PF20059"/>
    </source>
</evidence>
<feature type="compositionally biased region" description="Polar residues" evidence="1">
    <location>
        <begin position="59"/>
        <end position="72"/>
    </location>
</feature>
<dbReference type="Pfam" id="PF20059">
    <property type="entry name" value="DUF6458"/>
    <property type="match status" value="1"/>
</dbReference>
<keyword evidence="2" id="KW-0472">Membrane</keyword>
<keyword evidence="5" id="KW-1185">Reference proteome</keyword>
<evidence type="ECO:0000313" key="4">
    <source>
        <dbReference type="EMBL" id="MBF4768924.1"/>
    </source>
</evidence>
<organism evidence="4 5">
    <name type="scientific">Nocardioides agariphilus</name>
    <dbReference type="NCBI Taxonomy" id="433664"/>
    <lineage>
        <taxon>Bacteria</taxon>
        <taxon>Bacillati</taxon>
        <taxon>Actinomycetota</taxon>
        <taxon>Actinomycetes</taxon>
        <taxon>Propionibacteriales</taxon>
        <taxon>Nocardioidaceae</taxon>
        <taxon>Nocardioides</taxon>
    </lineage>
</organism>
<gene>
    <name evidence="4" type="ORF">ISU10_14250</name>
</gene>
<dbReference type="InterPro" id="IPR045597">
    <property type="entry name" value="DUF6458"/>
</dbReference>
<protein>
    <recommendedName>
        <fullName evidence="3">DUF6458 domain-containing protein</fullName>
    </recommendedName>
</protein>
<feature type="transmembrane region" description="Helical" evidence="2">
    <location>
        <begin position="29"/>
        <end position="49"/>
    </location>
</feature>
<name>A0A930VJW7_9ACTN</name>
<feature type="region of interest" description="Disordered" evidence="1">
    <location>
        <begin position="54"/>
        <end position="85"/>
    </location>
</feature>
<proteinExistence type="predicted"/>
<evidence type="ECO:0000313" key="5">
    <source>
        <dbReference type="Proteomes" id="UP000660668"/>
    </source>
</evidence>